<sequence length="130" mass="13683">MQTILFLALCGLGIFAVTEGKPPVIPITELDVKLVPAGPYDVKAVGADGQQTLEKGTLKDLGDKGGPVSVKSGEFSYPSKTGTVNEKWTADEKGFVAEGSHIPTSPPIPEAIRRELEENHVKPPFGPGSS</sequence>
<feature type="signal peptide" evidence="1">
    <location>
        <begin position="1"/>
        <end position="20"/>
    </location>
</feature>
<evidence type="ECO:0000256" key="1">
    <source>
        <dbReference type="SAM" id="SignalP"/>
    </source>
</evidence>
<evidence type="ECO:0000313" key="3">
    <source>
        <dbReference type="Proteomes" id="UP000708208"/>
    </source>
</evidence>
<evidence type="ECO:0000313" key="2">
    <source>
        <dbReference type="EMBL" id="CAG7815934.1"/>
    </source>
</evidence>
<dbReference type="InterPro" id="IPR000618">
    <property type="entry name" value="Insect_cuticle"/>
</dbReference>
<comment type="caution">
    <text evidence="2">The sequence shown here is derived from an EMBL/GenBank/DDBJ whole genome shotgun (WGS) entry which is preliminary data.</text>
</comment>
<reference evidence="2" key="1">
    <citation type="submission" date="2021-06" db="EMBL/GenBank/DDBJ databases">
        <authorList>
            <person name="Hodson N. C."/>
            <person name="Mongue J. A."/>
            <person name="Jaron S. K."/>
        </authorList>
    </citation>
    <scope>NUCLEOTIDE SEQUENCE</scope>
</reference>
<dbReference type="AlphaFoldDB" id="A0A8J2KMT9"/>
<gene>
    <name evidence="2" type="ORF">AFUS01_LOCUS26580</name>
</gene>
<evidence type="ECO:0008006" key="4">
    <source>
        <dbReference type="Google" id="ProtNLM"/>
    </source>
</evidence>
<dbReference type="OrthoDB" id="6493579at2759"/>
<proteinExistence type="predicted"/>
<protein>
    <recommendedName>
        <fullName evidence="4">Endocuticle structural glycoprotein SgAbd-2</fullName>
    </recommendedName>
</protein>
<dbReference type="EMBL" id="CAJVCH010356778">
    <property type="protein sequence ID" value="CAG7815934.1"/>
    <property type="molecule type" value="Genomic_DNA"/>
</dbReference>
<accession>A0A8J2KMT9</accession>
<organism evidence="2 3">
    <name type="scientific">Allacma fusca</name>
    <dbReference type="NCBI Taxonomy" id="39272"/>
    <lineage>
        <taxon>Eukaryota</taxon>
        <taxon>Metazoa</taxon>
        <taxon>Ecdysozoa</taxon>
        <taxon>Arthropoda</taxon>
        <taxon>Hexapoda</taxon>
        <taxon>Collembola</taxon>
        <taxon>Symphypleona</taxon>
        <taxon>Sminthuridae</taxon>
        <taxon>Allacma</taxon>
    </lineage>
</organism>
<dbReference type="Proteomes" id="UP000708208">
    <property type="component" value="Unassembled WGS sequence"/>
</dbReference>
<name>A0A8J2KMT9_9HEXA</name>
<feature type="chain" id="PRO_5035266536" description="Endocuticle structural glycoprotein SgAbd-2" evidence="1">
    <location>
        <begin position="21"/>
        <end position="130"/>
    </location>
</feature>
<keyword evidence="3" id="KW-1185">Reference proteome</keyword>
<dbReference type="Pfam" id="PF00379">
    <property type="entry name" value="Chitin_bind_4"/>
    <property type="match status" value="1"/>
</dbReference>
<keyword evidence="1" id="KW-0732">Signal</keyword>